<dbReference type="PROSITE" id="PS50011">
    <property type="entry name" value="PROTEIN_KINASE_DOM"/>
    <property type="match status" value="1"/>
</dbReference>
<dbReference type="EMBL" id="LIXZ01000015">
    <property type="protein sequence ID" value="KPL58488.1"/>
    <property type="molecule type" value="Genomic_DNA"/>
</dbReference>
<dbReference type="InterPro" id="IPR011009">
    <property type="entry name" value="Kinase-like_dom_sf"/>
</dbReference>
<evidence type="ECO:0000313" key="2">
    <source>
        <dbReference type="EMBL" id="KPL58488.1"/>
    </source>
</evidence>
<feature type="domain" description="Protein kinase" evidence="1">
    <location>
        <begin position="16"/>
        <end position="310"/>
    </location>
</feature>
<gene>
    <name evidence="2" type="ORF">AM506_16690</name>
</gene>
<dbReference type="SUPFAM" id="SSF56112">
    <property type="entry name" value="Protein kinase-like (PK-like)"/>
    <property type="match status" value="1"/>
</dbReference>
<name>A0A0P6WLZ5_9BACI</name>
<dbReference type="Gene3D" id="3.90.1200.10">
    <property type="match status" value="1"/>
</dbReference>
<evidence type="ECO:0000259" key="1">
    <source>
        <dbReference type="PROSITE" id="PS50011"/>
    </source>
</evidence>
<dbReference type="Pfam" id="PF01636">
    <property type="entry name" value="APH"/>
    <property type="match status" value="1"/>
</dbReference>
<sequence length="310" mass="36176">MNKDNMRSNLLDRFRISDADFLGSGMEAEVYALDDQRVLKVYNDLSDARRQERLRNFYAGLKADHLSYELPYIHDILVENGTLVTIEKRMQGSDLQSKLAGMTHDEQTNMMKTYLQANLELQSLQGSSTMEGFQLFHDHRMSSGRMDNWYDLLSETIKLKQTELKPYFEGDVRDYGAKLTLIMERLATGYEGDYSIIHGDFYPGNILINEKHDVTGLIDFGMLTMYGDYLFDLAIGWVCLDMYNQLNANLRERYLEIIVLTLGEGVRKDLYFYVLLYSLMTANLYSPTCEDGHYRWCVENLNREKYWEVT</sequence>
<dbReference type="PATRIC" id="fig|218284.4.peg.1547"/>
<dbReference type="GO" id="GO:0004672">
    <property type="term" value="F:protein kinase activity"/>
    <property type="evidence" value="ECO:0007669"/>
    <property type="project" value="InterPro"/>
</dbReference>
<dbReference type="InterPro" id="IPR002575">
    <property type="entry name" value="Aminoglycoside_PTrfase"/>
</dbReference>
<dbReference type="OrthoDB" id="9800774at2"/>
<comment type="caution">
    <text evidence="2">The sequence shown here is derived from an EMBL/GenBank/DDBJ whole genome shotgun (WGS) entry which is preliminary data.</text>
</comment>
<evidence type="ECO:0000313" key="3">
    <source>
        <dbReference type="Proteomes" id="UP000050398"/>
    </source>
</evidence>
<dbReference type="InterPro" id="IPR000719">
    <property type="entry name" value="Prot_kinase_dom"/>
</dbReference>
<protein>
    <recommendedName>
        <fullName evidence="1">Protein kinase domain-containing protein</fullName>
    </recommendedName>
</protein>
<reference evidence="2 3" key="1">
    <citation type="submission" date="2015-08" db="EMBL/GenBank/DDBJ databases">
        <title>Draft Genome Sequence of Bacillus vietnamensis UCD-SED5.</title>
        <authorList>
            <person name="Lee R.D."/>
            <person name="Jospin G."/>
            <person name="Lang J.M."/>
            <person name="Coil D.A."/>
            <person name="Eisen J.A."/>
        </authorList>
    </citation>
    <scope>NUCLEOTIDE SEQUENCE [LARGE SCALE GENOMIC DNA]</scope>
    <source>
        <strain evidence="2 3">UCD-SED5</strain>
    </source>
</reference>
<dbReference type="AlphaFoldDB" id="A0A0P6WLZ5"/>
<dbReference type="Proteomes" id="UP000050398">
    <property type="component" value="Unassembled WGS sequence"/>
</dbReference>
<proteinExistence type="predicted"/>
<organism evidence="2 3">
    <name type="scientific">Rossellomorea vietnamensis</name>
    <dbReference type="NCBI Taxonomy" id="218284"/>
    <lineage>
        <taxon>Bacteria</taxon>
        <taxon>Bacillati</taxon>
        <taxon>Bacillota</taxon>
        <taxon>Bacilli</taxon>
        <taxon>Bacillales</taxon>
        <taxon>Bacillaceae</taxon>
        <taxon>Rossellomorea</taxon>
    </lineage>
</organism>
<accession>A0A0P6WLZ5</accession>
<dbReference type="RefSeq" id="WP_060673609.1">
    <property type="nucleotide sequence ID" value="NZ_LIXZ01000015.1"/>
</dbReference>
<dbReference type="GO" id="GO:0005524">
    <property type="term" value="F:ATP binding"/>
    <property type="evidence" value="ECO:0007669"/>
    <property type="project" value="InterPro"/>
</dbReference>